<comment type="caution">
    <text evidence="2">The sequence shown here is derived from an EMBL/GenBank/DDBJ whole genome shotgun (WGS) entry which is preliminary data.</text>
</comment>
<keyword evidence="3" id="KW-1185">Reference proteome</keyword>
<dbReference type="Proteomes" id="UP000294796">
    <property type="component" value="Unassembled WGS sequence"/>
</dbReference>
<name>A0A4V3ALD9_9GAMM</name>
<evidence type="ECO:0000256" key="1">
    <source>
        <dbReference type="SAM" id="Phobius"/>
    </source>
</evidence>
<feature type="transmembrane region" description="Helical" evidence="1">
    <location>
        <begin position="111"/>
        <end position="135"/>
    </location>
</feature>
<dbReference type="OrthoDB" id="5975450at2"/>
<evidence type="ECO:0000313" key="3">
    <source>
        <dbReference type="Proteomes" id="UP000294796"/>
    </source>
</evidence>
<feature type="transmembrane region" description="Helical" evidence="1">
    <location>
        <begin position="37"/>
        <end position="54"/>
    </location>
</feature>
<evidence type="ECO:0000313" key="2">
    <source>
        <dbReference type="EMBL" id="TDK21750.1"/>
    </source>
</evidence>
<keyword evidence="1" id="KW-1133">Transmembrane helix</keyword>
<dbReference type="AlphaFoldDB" id="A0A4V3ALD9"/>
<dbReference type="EMBL" id="SMTF01000015">
    <property type="protein sequence ID" value="TDK21750.1"/>
    <property type="molecule type" value="Genomic_DNA"/>
</dbReference>
<keyword evidence="1" id="KW-0472">Membrane</keyword>
<accession>A0A4V3ALD9</accession>
<keyword evidence="1" id="KW-0812">Transmembrane</keyword>
<proteinExistence type="predicted"/>
<feature type="transmembrane region" description="Helical" evidence="1">
    <location>
        <begin position="66"/>
        <end position="91"/>
    </location>
</feature>
<sequence>MPSPPTLRSRLGAAALLLLGSVGFAAAWILLSAWRDHGLAAMALLAALDAALLLRLGGFPRGWTRALLGVLATGLMIALACWGIAAARIGGPMGLLPWESMLKMGPEFGWLLVRLGTTPADLGWFVAGLLLAAWASR</sequence>
<gene>
    <name evidence="2" type="ORF">E2F46_14520</name>
</gene>
<reference evidence="2 3" key="1">
    <citation type="submission" date="2019-03" db="EMBL/GenBank/DDBJ databases">
        <title>Luteimonas zhaokaii sp.nov., isolated from the rectal contents of Plateau pika in Yushu, Qinghai Province, China.</title>
        <authorList>
            <person name="Zhang G."/>
        </authorList>
    </citation>
    <scope>NUCLEOTIDE SEQUENCE [LARGE SCALE GENOMIC DNA]</scope>
    <source>
        <strain evidence="2 3">B9</strain>
    </source>
</reference>
<protein>
    <submittedName>
        <fullName evidence="2">Uncharacterized protein</fullName>
    </submittedName>
</protein>
<organism evidence="2 3">
    <name type="scientific">Luteimonas aestuarii</name>
    <dbReference type="NCBI Taxonomy" id="453837"/>
    <lineage>
        <taxon>Bacteria</taxon>
        <taxon>Pseudomonadati</taxon>
        <taxon>Pseudomonadota</taxon>
        <taxon>Gammaproteobacteria</taxon>
        <taxon>Lysobacterales</taxon>
        <taxon>Lysobacteraceae</taxon>
        <taxon>Luteimonas</taxon>
    </lineage>
</organism>
<dbReference type="RefSeq" id="WP_133323305.1">
    <property type="nucleotide sequence ID" value="NZ_SMTF01000015.1"/>
</dbReference>